<dbReference type="InterPro" id="IPR011604">
    <property type="entry name" value="PDDEXK-like_dom_sf"/>
</dbReference>
<sequence>MQDIDLDLTQAEACDLFRNTIGQAGCSLWFEARKTCLTASNFGASMKSKKYNENFVRNYLLNPKDLSNYQLCCMGRKMRMWL</sequence>
<name>A0A9D4KJV9_DREPO</name>
<dbReference type="Gene3D" id="3.90.320.10">
    <property type="match status" value="1"/>
</dbReference>
<dbReference type="Proteomes" id="UP000828390">
    <property type="component" value="Unassembled WGS sequence"/>
</dbReference>
<gene>
    <name evidence="1" type="ORF">DPMN_114285</name>
</gene>
<organism evidence="1 2">
    <name type="scientific">Dreissena polymorpha</name>
    <name type="common">Zebra mussel</name>
    <name type="synonym">Mytilus polymorpha</name>
    <dbReference type="NCBI Taxonomy" id="45954"/>
    <lineage>
        <taxon>Eukaryota</taxon>
        <taxon>Metazoa</taxon>
        <taxon>Spiralia</taxon>
        <taxon>Lophotrochozoa</taxon>
        <taxon>Mollusca</taxon>
        <taxon>Bivalvia</taxon>
        <taxon>Autobranchia</taxon>
        <taxon>Heteroconchia</taxon>
        <taxon>Euheterodonta</taxon>
        <taxon>Imparidentia</taxon>
        <taxon>Neoheterodontei</taxon>
        <taxon>Myida</taxon>
        <taxon>Dreissenoidea</taxon>
        <taxon>Dreissenidae</taxon>
        <taxon>Dreissena</taxon>
    </lineage>
</organism>
<protein>
    <submittedName>
        <fullName evidence="1">Uncharacterized protein</fullName>
    </submittedName>
</protein>
<reference evidence="1" key="1">
    <citation type="journal article" date="2019" name="bioRxiv">
        <title>The Genome of the Zebra Mussel, Dreissena polymorpha: A Resource for Invasive Species Research.</title>
        <authorList>
            <person name="McCartney M.A."/>
            <person name="Auch B."/>
            <person name="Kono T."/>
            <person name="Mallez S."/>
            <person name="Zhang Y."/>
            <person name="Obille A."/>
            <person name="Becker A."/>
            <person name="Abrahante J.E."/>
            <person name="Garbe J."/>
            <person name="Badalamenti J.P."/>
            <person name="Herman A."/>
            <person name="Mangelson H."/>
            <person name="Liachko I."/>
            <person name="Sullivan S."/>
            <person name="Sone E.D."/>
            <person name="Koren S."/>
            <person name="Silverstein K.A.T."/>
            <person name="Beckman K.B."/>
            <person name="Gohl D.M."/>
        </authorList>
    </citation>
    <scope>NUCLEOTIDE SEQUENCE</scope>
    <source>
        <strain evidence="1">Duluth1</strain>
        <tissue evidence="1">Whole animal</tissue>
    </source>
</reference>
<keyword evidence="2" id="KW-1185">Reference proteome</keyword>
<reference evidence="1" key="2">
    <citation type="submission" date="2020-11" db="EMBL/GenBank/DDBJ databases">
        <authorList>
            <person name="McCartney M.A."/>
            <person name="Auch B."/>
            <person name="Kono T."/>
            <person name="Mallez S."/>
            <person name="Becker A."/>
            <person name="Gohl D.M."/>
            <person name="Silverstein K.A.T."/>
            <person name="Koren S."/>
            <person name="Bechman K.B."/>
            <person name="Herman A."/>
            <person name="Abrahante J.E."/>
            <person name="Garbe J."/>
        </authorList>
    </citation>
    <scope>NUCLEOTIDE SEQUENCE</scope>
    <source>
        <strain evidence="1">Duluth1</strain>
        <tissue evidence="1">Whole animal</tissue>
    </source>
</reference>
<comment type="caution">
    <text evidence="1">The sequence shown here is derived from an EMBL/GenBank/DDBJ whole genome shotgun (WGS) entry which is preliminary data.</text>
</comment>
<proteinExistence type="predicted"/>
<evidence type="ECO:0000313" key="1">
    <source>
        <dbReference type="EMBL" id="KAH3840829.1"/>
    </source>
</evidence>
<dbReference type="AlphaFoldDB" id="A0A9D4KJV9"/>
<evidence type="ECO:0000313" key="2">
    <source>
        <dbReference type="Proteomes" id="UP000828390"/>
    </source>
</evidence>
<dbReference type="EMBL" id="JAIWYP010000004">
    <property type="protein sequence ID" value="KAH3840829.1"/>
    <property type="molecule type" value="Genomic_DNA"/>
</dbReference>
<accession>A0A9D4KJV9</accession>